<dbReference type="Gene3D" id="3.60.40.10">
    <property type="entry name" value="PPM-type phosphatase domain"/>
    <property type="match status" value="1"/>
</dbReference>
<dbReference type="InterPro" id="IPR001932">
    <property type="entry name" value="PPM-type_phosphatase-like_dom"/>
</dbReference>
<dbReference type="SUPFAM" id="SSF81606">
    <property type="entry name" value="PP2C-like"/>
    <property type="match status" value="1"/>
</dbReference>
<evidence type="ECO:0000313" key="2">
    <source>
        <dbReference type="EMBL" id="MBA9075095.1"/>
    </source>
</evidence>
<proteinExistence type="predicted"/>
<evidence type="ECO:0000313" key="3">
    <source>
        <dbReference type="Proteomes" id="UP000555003"/>
    </source>
</evidence>
<dbReference type="Pfam" id="PF13672">
    <property type="entry name" value="PP2C_2"/>
    <property type="match status" value="1"/>
</dbReference>
<dbReference type="InterPro" id="IPR036457">
    <property type="entry name" value="PPM-type-like_dom_sf"/>
</dbReference>
<accession>A0ABR6DW58</accession>
<feature type="domain" description="PPM-type phosphatase" evidence="1">
    <location>
        <begin position="192"/>
        <end position="419"/>
    </location>
</feature>
<protein>
    <submittedName>
        <fullName evidence="2">Serine/threonine protein phosphatase PrpC</fullName>
    </submittedName>
</protein>
<comment type="caution">
    <text evidence="2">The sequence shown here is derived from an EMBL/GenBank/DDBJ whole genome shotgun (WGS) entry which is preliminary data.</text>
</comment>
<organism evidence="2 3">
    <name type="scientific">Flavobacterium gossypii</name>
    <dbReference type="NCBI Taxonomy" id="1646119"/>
    <lineage>
        <taxon>Bacteria</taxon>
        <taxon>Pseudomonadati</taxon>
        <taxon>Bacteroidota</taxon>
        <taxon>Flavobacteriia</taxon>
        <taxon>Flavobacteriales</taxon>
        <taxon>Flavobacteriaceae</taxon>
        <taxon>Flavobacterium</taxon>
    </lineage>
</organism>
<keyword evidence="3" id="KW-1185">Reference proteome</keyword>
<gene>
    <name evidence="2" type="ORF">GGR22_003272</name>
</gene>
<reference evidence="2 3" key="1">
    <citation type="submission" date="2020-08" db="EMBL/GenBank/DDBJ databases">
        <title>Genomic Encyclopedia of Type Strains, Phase IV (KMG-IV): sequencing the most valuable type-strain genomes for metagenomic binning, comparative biology and taxonomic classification.</title>
        <authorList>
            <person name="Goeker M."/>
        </authorList>
    </citation>
    <scope>NUCLEOTIDE SEQUENCE [LARGE SCALE GENOMIC DNA]</scope>
    <source>
        <strain evidence="2 3">DSM 100397</strain>
    </source>
</reference>
<name>A0ABR6DW58_9FLAO</name>
<dbReference type="RefSeq" id="WP_182494471.1">
    <property type="nucleotide sequence ID" value="NZ_JACJIS010000004.1"/>
</dbReference>
<dbReference type="Proteomes" id="UP000555003">
    <property type="component" value="Unassembled WGS sequence"/>
</dbReference>
<sequence>MTNTKKYIQQLLVLKEINISPKNEQAFQEFVSKEENISKVKLIQELQKQMAKDWELINRKLDIQNQQILFPNGTVGKEYLAPLDFDLLDLSDLNSISIDGLEIFGLAYNPDKKYISGIPLESGNLKFNLFYKINEDDTNEFYQKTLSIIFNPDPKSLWKSIPSNTEDVYWKKDDVSEFYSLEEKSVVVASKRGRSHANKGSFRDDDYAIKHFPENNWSLIAVSDGAGSAVLGRKGAEIACNAVVTFFQKYFDENTASVFDQEVLNYRENTENSLREAKIQLLNASRFANQQIQDAANKIEVSSKDFHATLIFTLLKKFDFGYAILAFGVGDCPIGVISKDQTSVELMNKIDVGEFGGGTRFITMPEIFEDENFESRFSAVIVEDFSYFFLMTDGIYDPKFEVEANLKKIEKWNSFIEDLKGKNEDQLAVNFQNRNQETATQLSEWMDFWSPGNHDDRTLAIIY</sequence>
<dbReference type="EMBL" id="JACJIS010000004">
    <property type="protein sequence ID" value="MBA9075095.1"/>
    <property type="molecule type" value="Genomic_DNA"/>
</dbReference>
<evidence type="ECO:0000259" key="1">
    <source>
        <dbReference type="Pfam" id="PF13672"/>
    </source>
</evidence>